<feature type="compositionally biased region" description="Basic and acidic residues" evidence="1">
    <location>
        <begin position="441"/>
        <end position="458"/>
    </location>
</feature>
<evidence type="ECO:0000313" key="5">
    <source>
        <dbReference type="Proteomes" id="UP000631114"/>
    </source>
</evidence>
<evidence type="ECO:0000259" key="3">
    <source>
        <dbReference type="Pfam" id="PF25372"/>
    </source>
</evidence>
<dbReference type="SUPFAM" id="SSF52047">
    <property type="entry name" value="RNI-like"/>
    <property type="match status" value="1"/>
</dbReference>
<name>A0A835IT05_9MAGN</name>
<dbReference type="OrthoDB" id="2585512at2759"/>
<feature type="domain" description="F-box" evidence="2">
    <location>
        <begin position="12"/>
        <end position="47"/>
    </location>
</feature>
<dbReference type="Proteomes" id="UP000631114">
    <property type="component" value="Unassembled WGS sequence"/>
</dbReference>
<feature type="region of interest" description="Disordered" evidence="1">
    <location>
        <begin position="387"/>
        <end position="469"/>
    </location>
</feature>
<dbReference type="EMBL" id="JADFTS010000002">
    <property type="protein sequence ID" value="KAF9621737.1"/>
    <property type="molecule type" value="Genomic_DNA"/>
</dbReference>
<dbReference type="Gene3D" id="3.80.10.10">
    <property type="entry name" value="Ribonuclease Inhibitor"/>
    <property type="match status" value="1"/>
</dbReference>
<comment type="caution">
    <text evidence="4">The sequence shown here is derived from an EMBL/GenBank/DDBJ whole genome shotgun (WGS) entry which is preliminary data.</text>
</comment>
<reference evidence="4 5" key="1">
    <citation type="submission" date="2020-10" db="EMBL/GenBank/DDBJ databases">
        <title>The Coptis chinensis genome and diversification of protoberbering-type alkaloids.</title>
        <authorList>
            <person name="Wang B."/>
            <person name="Shu S."/>
            <person name="Song C."/>
            <person name="Liu Y."/>
        </authorList>
    </citation>
    <scope>NUCLEOTIDE SEQUENCE [LARGE SCALE GENOMIC DNA]</scope>
    <source>
        <strain evidence="4">HL-2020</strain>
        <tissue evidence="4">Leaf</tissue>
    </source>
</reference>
<evidence type="ECO:0000313" key="4">
    <source>
        <dbReference type="EMBL" id="KAF9621737.1"/>
    </source>
</evidence>
<dbReference type="InterPro" id="IPR057207">
    <property type="entry name" value="FBXL15_LRR"/>
</dbReference>
<protein>
    <recommendedName>
        <fullName evidence="6">F-box domain-containing protein</fullName>
    </recommendedName>
</protein>
<evidence type="ECO:0000259" key="2">
    <source>
        <dbReference type="Pfam" id="PF12937"/>
    </source>
</evidence>
<dbReference type="AlphaFoldDB" id="A0A835IT05"/>
<dbReference type="InterPro" id="IPR036047">
    <property type="entry name" value="F-box-like_dom_sf"/>
</dbReference>
<organism evidence="4 5">
    <name type="scientific">Coptis chinensis</name>
    <dbReference type="NCBI Taxonomy" id="261450"/>
    <lineage>
        <taxon>Eukaryota</taxon>
        <taxon>Viridiplantae</taxon>
        <taxon>Streptophyta</taxon>
        <taxon>Embryophyta</taxon>
        <taxon>Tracheophyta</taxon>
        <taxon>Spermatophyta</taxon>
        <taxon>Magnoliopsida</taxon>
        <taxon>Ranunculales</taxon>
        <taxon>Ranunculaceae</taxon>
        <taxon>Coptidoideae</taxon>
        <taxon>Coptis</taxon>
    </lineage>
</organism>
<dbReference type="SUPFAM" id="SSF81383">
    <property type="entry name" value="F-box domain"/>
    <property type="match status" value="1"/>
</dbReference>
<feature type="region of interest" description="Disordered" evidence="1">
    <location>
        <begin position="312"/>
        <end position="333"/>
    </location>
</feature>
<evidence type="ECO:0008006" key="6">
    <source>
        <dbReference type="Google" id="ProtNLM"/>
    </source>
</evidence>
<gene>
    <name evidence="4" type="ORF">IFM89_027591</name>
</gene>
<feature type="domain" description="F-box/LRR-repeat protein 15-like leucin rich repeat" evidence="3">
    <location>
        <begin position="57"/>
        <end position="159"/>
    </location>
</feature>
<keyword evidence="5" id="KW-1185">Reference proteome</keyword>
<dbReference type="Pfam" id="PF25372">
    <property type="entry name" value="DUF7885"/>
    <property type="match status" value="1"/>
</dbReference>
<sequence length="704" mass="76315">MVSKATEAGGLDLLPTALLASIMTKLDIPSICSAAATCKTFNACVSQILSFLPNFHLLDVAPSINLLRPLLPPNPYLRSLKIDCSRLDDSSIDNLIRPSLHELCLHNCEDFTGDLISAIGKQCRDLRSLYLGSVAERRGHAIDVSDLEQLLGGCSLLEVRPIQQGTNTQRGNIGSTGSRYEVLGRQDSQQGQESPEVGQLRTPNLFPRLQRIREGHRTQHQAPQDQEYTEVGQLRTPILFPRMQMMKERHRTKHLVTPQSVGQQNMTGGGSVVDLNNVSARYQFNPAHSHIFPARPTDAQDSHILGPYASNRAQSSVSNSAQESTVAGPHDAGLNISNIPPGLHDAGLNNINRSPIYHFNQCNRSLQTGNGRQNESMESRDGLGAILTFNTHPAPAPPINGNDSSSDQPDRGHRQSSGSSTHEHRSSAGVVNENSNSRTTTTRDDFLNSTEETNRTDDDGITVGDEAATVPMDQTVEVRVGMQTNESEHGWGIIEALSSRVHSSPPIFAINEAVDLLLRTSEPLTYPISLLTCFNFNLPILGQLESNFGCMSTQDSPLGAWTQTLAGDFSEADIGGSSCTSPSESPTCEVGGERGCRVGHFEHSLESPLEIEPINVSEGVGTFELASRALGRRALNILSDIMGSQRSCNTPLNNDTDLVLSGPPVIFPNRNRKLAKEVMRLSPTVNYGEPPCGSGEECEGNKLS</sequence>
<dbReference type="InterPro" id="IPR001810">
    <property type="entry name" value="F-box_dom"/>
</dbReference>
<proteinExistence type="predicted"/>
<feature type="compositionally biased region" description="Polar residues" evidence="1">
    <location>
        <begin position="312"/>
        <end position="325"/>
    </location>
</feature>
<dbReference type="InterPro" id="IPR032675">
    <property type="entry name" value="LRR_dom_sf"/>
</dbReference>
<dbReference type="Pfam" id="PF12937">
    <property type="entry name" value="F-box-like"/>
    <property type="match status" value="1"/>
</dbReference>
<accession>A0A835IT05</accession>
<evidence type="ECO:0000256" key="1">
    <source>
        <dbReference type="SAM" id="MobiDB-lite"/>
    </source>
</evidence>